<evidence type="ECO:0000313" key="6">
    <source>
        <dbReference type="Proteomes" id="UP001153737"/>
    </source>
</evidence>
<sequence>MPLKFVQSQYGNPMLIHDGYVYTKKSENASGTITWRCKQYSKHCCRVVVHTSSNKKTGSIVGDVPNHHHSADISSVEAAKVKANLKKRARKCDDLPSVLVAKSVKNVSDSTAAKMPNEPALKMLFGI</sequence>
<keyword evidence="2" id="KW-0863">Zinc-finger</keyword>
<dbReference type="InterPro" id="IPR007588">
    <property type="entry name" value="Znf_FLYWCH"/>
</dbReference>
<feature type="domain" description="FLYWCH-type" evidence="4">
    <location>
        <begin position="5"/>
        <end position="67"/>
    </location>
</feature>
<evidence type="ECO:0000259" key="4">
    <source>
        <dbReference type="Pfam" id="PF04500"/>
    </source>
</evidence>
<protein>
    <recommendedName>
        <fullName evidence="4">FLYWCH-type domain-containing protein</fullName>
    </recommendedName>
</protein>
<evidence type="ECO:0000256" key="1">
    <source>
        <dbReference type="ARBA" id="ARBA00022723"/>
    </source>
</evidence>
<dbReference type="Pfam" id="PF04500">
    <property type="entry name" value="FLYWCH"/>
    <property type="match status" value="1"/>
</dbReference>
<keyword evidence="3" id="KW-0862">Zinc</keyword>
<evidence type="ECO:0000256" key="3">
    <source>
        <dbReference type="ARBA" id="ARBA00022833"/>
    </source>
</evidence>
<name>A0A9P0DDH9_PHACE</name>
<accession>A0A9P0DDH9</accession>
<dbReference type="EMBL" id="OU896707">
    <property type="protein sequence ID" value="CAH1117029.1"/>
    <property type="molecule type" value="Genomic_DNA"/>
</dbReference>
<proteinExistence type="predicted"/>
<dbReference type="Gene3D" id="2.20.25.240">
    <property type="match status" value="1"/>
</dbReference>
<keyword evidence="6" id="KW-1185">Reference proteome</keyword>
<dbReference type="AlphaFoldDB" id="A0A9P0DDH9"/>
<evidence type="ECO:0000256" key="2">
    <source>
        <dbReference type="ARBA" id="ARBA00022771"/>
    </source>
</evidence>
<reference evidence="5" key="1">
    <citation type="submission" date="2022-01" db="EMBL/GenBank/DDBJ databases">
        <authorList>
            <person name="King R."/>
        </authorList>
    </citation>
    <scope>NUCLEOTIDE SEQUENCE</scope>
</reference>
<dbReference type="Proteomes" id="UP001153737">
    <property type="component" value="Chromosome 1"/>
</dbReference>
<keyword evidence="1" id="KW-0479">Metal-binding</keyword>
<reference evidence="5" key="2">
    <citation type="submission" date="2022-10" db="EMBL/GenBank/DDBJ databases">
        <authorList>
            <consortium name="ENA_rothamsted_submissions"/>
            <consortium name="culmorum"/>
            <person name="King R."/>
        </authorList>
    </citation>
    <scope>NUCLEOTIDE SEQUENCE</scope>
</reference>
<evidence type="ECO:0000313" key="5">
    <source>
        <dbReference type="EMBL" id="CAH1117029.1"/>
    </source>
</evidence>
<dbReference type="OrthoDB" id="167578at2759"/>
<dbReference type="GO" id="GO:0008270">
    <property type="term" value="F:zinc ion binding"/>
    <property type="evidence" value="ECO:0007669"/>
    <property type="project" value="UniProtKB-KW"/>
</dbReference>
<organism evidence="5 6">
    <name type="scientific">Phaedon cochleariae</name>
    <name type="common">Mustard beetle</name>
    <dbReference type="NCBI Taxonomy" id="80249"/>
    <lineage>
        <taxon>Eukaryota</taxon>
        <taxon>Metazoa</taxon>
        <taxon>Ecdysozoa</taxon>
        <taxon>Arthropoda</taxon>
        <taxon>Hexapoda</taxon>
        <taxon>Insecta</taxon>
        <taxon>Pterygota</taxon>
        <taxon>Neoptera</taxon>
        <taxon>Endopterygota</taxon>
        <taxon>Coleoptera</taxon>
        <taxon>Polyphaga</taxon>
        <taxon>Cucujiformia</taxon>
        <taxon>Chrysomeloidea</taxon>
        <taxon>Chrysomelidae</taxon>
        <taxon>Chrysomelinae</taxon>
        <taxon>Chrysomelini</taxon>
        <taxon>Phaedon</taxon>
    </lineage>
</organism>
<gene>
    <name evidence="5" type="ORF">PHAECO_LOCUS481</name>
</gene>